<sequence>MNDQSPVELVAATPPLPVLPSTQGRTWGRRVASCVCILSAFGLMIDLFLWFVVLQTGASWERGSPTPALRAEREASLARTSLLLGGGLVVSVLALAGSTHVLLRRERRPRIHAPR</sequence>
<protein>
    <recommendedName>
        <fullName evidence="3">Transmembrane protein</fullName>
    </recommendedName>
</protein>
<evidence type="ECO:0008006" key="3">
    <source>
        <dbReference type="Google" id="ProtNLM"/>
    </source>
</evidence>
<keyword evidence="1" id="KW-0812">Transmembrane</keyword>
<feature type="transmembrane region" description="Helical" evidence="1">
    <location>
        <begin position="31"/>
        <end position="53"/>
    </location>
</feature>
<accession>A0A6J4J1U8</accession>
<organism evidence="2">
    <name type="scientific">uncultured Armatimonadetes bacterium</name>
    <dbReference type="NCBI Taxonomy" id="157466"/>
    <lineage>
        <taxon>Bacteria</taxon>
        <taxon>Bacillati</taxon>
        <taxon>Armatimonadota</taxon>
        <taxon>environmental samples</taxon>
    </lineage>
</organism>
<evidence type="ECO:0000313" key="2">
    <source>
        <dbReference type="EMBL" id="CAA9268196.1"/>
    </source>
</evidence>
<proteinExistence type="predicted"/>
<dbReference type="AlphaFoldDB" id="A0A6J4J1U8"/>
<keyword evidence="1" id="KW-1133">Transmembrane helix</keyword>
<dbReference type="EMBL" id="CADCTO010000366">
    <property type="protein sequence ID" value="CAA9268196.1"/>
    <property type="molecule type" value="Genomic_DNA"/>
</dbReference>
<name>A0A6J4J1U8_9BACT</name>
<evidence type="ECO:0000256" key="1">
    <source>
        <dbReference type="SAM" id="Phobius"/>
    </source>
</evidence>
<feature type="transmembrane region" description="Helical" evidence="1">
    <location>
        <begin position="82"/>
        <end position="103"/>
    </location>
</feature>
<reference evidence="2" key="1">
    <citation type="submission" date="2020-02" db="EMBL/GenBank/DDBJ databases">
        <authorList>
            <person name="Meier V. D."/>
        </authorList>
    </citation>
    <scope>NUCLEOTIDE SEQUENCE</scope>
    <source>
        <strain evidence="2">AVDCRST_MAG63</strain>
    </source>
</reference>
<gene>
    <name evidence="2" type="ORF">AVDCRST_MAG63-2790</name>
</gene>
<keyword evidence="1" id="KW-0472">Membrane</keyword>